<dbReference type="PROSITE" id="PS51007">
    <property type="entry name" value="CYTC"/>
    <property type="match status" value="1"/>
</dbReference>
<keyword evidence="1 4" id="KW-0349">Heme</keyword>
<dbReference type="InterPro" id="IPR013427">
    <property type="entry name" value="Haem-bd_dom_put"/>
</dbReference>
<dbReference type="InterPro" id="IPR016024">
    <property type="entry name" value="ARM-type_fold"/>
</dbReference>
<sequence>MRKLPFLLLIAWACSAELDTPRKGDSPVEPILYTPDDLETTVWAESPQFFNPTNIDVDARGRIWVTEAVNYRDFNNNEGHKAFAEGDRVVILEDMDGDGKSDTSKVFVQDPDLRSPLGIAVLGSKIVVSCAPNIIVYTDENGDDQPDKKEIFLTGFGGLDHDHGLHSVVAGPDGNWYFNTGNAGPHVVTDQAGWTLRSGSIYTGGTPYNTENTPAQVSDDGRIWVGGMALRVNPDGTGLEVLAHNFRNSYEVAVDSYGELWQNDNDDQKDANRTSWLMRGANMGYFSPNGTRTWQADQRPGQTLQTAHWHREDPGVAPVGDIYGSGSPTGVVVNEGDALGENYRGMLLSADAGRNVIFGYKTQPQGAGFALERSNLIASVDESTEGYRWYEVDENRRKWFRPSDVAIGTDGAIYVADWFDPIVGGHRMYDKEGYGRIYRITPKNKKLTTPSIDLTSTEGQIEALKSPAINVRNQGFQQLKEKGEVAIEPVVALLSSENPYYQARAVWLLSQLGEKGITKVEEVLNSDEPRLRVTAFRALKQVRPDQWLGYAKQLAKDSSPAVRREVALALRDIPLANSQALLLSLVDGYDGQDEWYLEALGIGLDGKETDFYPVLLGHFNNPAAEQWSNVLANLVWRLHPEAAVSALQTRVMSSEVSEAQRQKALVAIAFIPTAKAAQAMRSIAEQSSASLQEQAQWWLSSRKTNEWQAFLKDWKSPASQRPESHPEFIALREQVQDTSLSIETRTEAIQQLMADKTGVWHALQLLSSLPDTLKSAISQPLLKHDDRYVRVVARHYTPDDSVVFSAEAIADLSIDVEHGEQLFYANCISCHKMDQAGSEIGPDLSNIHRKYDQVGMLEALTKPDAAVAFGYEPWIVTTKDGGAVYGLLLSDGPVVSVMDLYGRRYMMEADYIEQKKQLPFSPMPRPQDFSLSEQDIADINAFLLQMES</sequence>
<dbReference type="PANTHER" id="PTHR33546:SF1">
    <property type="entry name" value="LARGE, MULTIFUNCTIONAL SECRETED PROTEIN"/>
    <property type="match status" value="1"/>
</dbReference>
<evidence type="ECO:0000313" key="6">
    <source>
        <dbReference type="EMBL" id="WKN38131.1"/>
    </source>
</evidence>
<dbReference type="InterPro" id="IPR013428">
    <property type="entry name" value="Membrane-bound_put_N"/>
</dbReference>
<reference evidence="6" key="2">
    <citation type="journal article" date="2024" name="Antonie Van Leeuwenhoek">
        <title>Roseihalotalea indica gen. nov., sp. nov., a halophilic Bacteroidetes from mesopelagic Southwest Indian Ocean with higher carbohydrate metabolic potential.</title>
        <authorList>
            <person name="Chen B."/>
            <person name="Zhang M."/>
            <person name="Lin D."/>
            <person name="Ye J."/>
            <person name="Tang K."/>
        </authorList>
    </citation>
    <scope>NUCLEOTIDE SEQUENCE</scope>
    <source>
        <strain evidence="6">TK19036</strain>
    </source>
</reference>
<dbReference type="PANTHER" id="PTHR33546">
    <property type="entry name" value="LARGE, MULTIFUNCTIONAL SECRETED PROTEIN-RELATED"/>
    <property type="match status" value="1"/>
</dbReference>
<reference evidence="6" key="1">
    <citation type="journal article" date="2023" name="Comput. Struct. Biotechnol. J.">
        <title>Discovery of a novel marine Bacteroidetes with a rich repertoire of carbohydrate-active enzymes.</title>
        <authorList>
            <person name="Chen B."/>
            <person name="Liu G."/>
            <person name="Chen Q."/>
            <person name="Wang H."/>
            <person name="Liu L."/>
            <person name="Tang K."/>
        </authorList>
    </citation>
    <scope>NUCLEOTIDE SEQUENCE</scope>
    <source>
        <strain evidence="6">TK19036</strain>
    </source>
</reference>
<dbReference type="Gene3D" id="1.10.760.10">
    <property type="entry name" value="Cytochrome c-like domain"/>
    <property type="match status" value="1"/>
</dbReference>
<accession>A0AA49GT84</accession>
<dbReference type="Pfam" id="PF23500">
    <property type="entry name" value="DUF7133"/>
    <property type="match status" value="1"/>
</dbReference>
<dbReference type="Gene3D" id="2.120.10.30">
    <property type="entry name" value="TolB, C-terminal domain"/>
    <property type="match status" value="1"/>
</dbReference>
<dbReference type="AlphaFoldDB" id="A0AA49GT84"/>
<dbReference type="InterPro" id="IPR011042">
    <property type="entry name" value="6-blade_b-propeller_TolB-like"/>
</dbReference>
<dbReference type="Pfam" id="PF00034">
    <property type="entry name" value="Cytochrom_C"/>
    <property type="match status" value="1"/>
</dbReference>
<evidence type="ECO:0000256" key="1">
    <source>
        <dbReference type="ARBA" id="ARBA00022617"/>
    </source>
</evidence>
<dbReference type="GO" id="GO:0046872">
    <property type="term" value="F:metal ion binding"/>
    <property type="evidence" value="ECO:0007669"/>
    <property type="project" value="UniProtKB-KW"/>
</dbReference>
<dbReference type="SUPFAM" id="SSF48371">
    <property type="entry name" value="ARM repeat"/>
    <property type="match status" value="1"/>
</dbReference>
<organism evidence="6">
    <name type="scientific">Roseihalotalea indica</name>
    <dbReference type="NCBI Taxonomy" id="2867963"/>
    <lineage>
        <taxon>Bacteria</taxon>
        <taxon>Pseudomonadati</taxon>
        <taxon>Bacteroidota</taxon>
        <taxon>Cytophagia</taxon>
        <taxon>Cytophagales</taxon>
        <taxon>Catalimonadaceae</taxon>
        <taxon>Roseihalotalea</taxon>
    </lineage>
</organism>
<dbReference type="NCBIfam" id="TIGR02603">
    <property type="entry name" value="CxxCH_TIGR02603"/>
    <property type="match status" value="1"/>
</dbReference>
<keyword evidence="3 4" id="KW-0408">Iron</keyword>
<dbReference type="EMBL" id="CP120682">
    <property type="protein sequence ID" value="WKN38131.1"/>
    <property type="molecule type" value="Genomic_DNA"/>
</dbReference>
<dbReference type="InterPro" id="IPR036909">
    <property type="entry name" value="Cyt_c-like_dom_sf"/>
</dbReference>
<dbReference type="Pfam" id="PF13646">
    <property type="entry name" value="HEAT_2"/>
    <property type="match status" value="1"/>
</dbReference>
<gene>
    <name evidence="6" type="ORF">K4G66_05380</name>
</gene>
<dbReference type="InterPro" id="IPR009056">
    <property type="entry name" value="Cyt_c-like_dom"/>
</dbReference>
<dbReference type="GO" id="GO:0020037">
    <property type="term" value="F:heme binding"/>
    <property type="evidence" value="ECO:0007669"/>
    <property type="project" value="InterPro"/>
</dbReference>
<dbReference type="Gene3D" id="1.25.10.10">
    <property type="entry name" value="Leucine-rich Repeat Variant"/>
    <property type="match status" value="1"/>
</dbReference>
<proteinExistence type="predicted"/>
<name>A0AA49GT84_9BACT</name>
<protein>
    <submittedName>
        <fullName evidence="6">HEAT repeat domain-containing protein</fullName>
    </submittedName>
</protein>
<dbReference type="InterPro" id="IPR011041">
    <property type="entry name" value="Quinoprot_gluc/sorb_DH_b-prop"/>
</dbReference>
<keyword evidence="2 4" id="KW-0479">Metal-binding</keyword>
<dbReference type="InterPro" id="IPR055557">
    <property type="entry name" value="DUF7133"/>
</dbReference>
<evidence type="ECO:0000256" key="2">
    <source>
        <dbReference type="ARBA" id="ARBA00022723"/>
    </source>
</evidence>
<dbReference type="NCBIfam" id="TIGR02604">
    <property type="entry name" value="Piru_Ver_Nterm"/>
    <property type="match status" value="1"/>
</dbReference>
<evidence type="ECO:0000256" key="3">
    <source>
        <dbReference type="ARBA" id="ARBA00023004"/>
    </source>
</evidence>
<dbReference type="GO" id="GO:0009055">
    <property type="term" value="F:electron transfer activity"/>
    <property type="evidence" value="ECO:0007669"/>
    <property type="project" value="InterPro"/>
</dbReference>
<feature type="domain" description="Cytochrome c" evidence="5">
    <location>
        <begin position="814"/>
        <end position="947"/>
    </location>
</feature>
<evidence type="ECO:0000256" key="4">
    <source>
        <dbReference type="PROSITE-ProRule" id="PRU00433"/>
    </source>
</evidence>
<dbReference type="InterPro" id="IPR011989">
    <property type="entry name" value="ARM-like"/>
</dbReference>
<evidence type="ECO:0000259" key="5">
    <source>
        <dbReference type="PROSITE" id="PS51007"/>
    </source>
</evidence>
<dbReference type="SUPFAM" id="SSF50952">
    <property type="entry name" value="Soluble quinoprotein glucose dehydrogenase"/>
    <property type="match status" value="1"/>
</dbReference>
<dbReference type="SUPFAM" id="SSF46626">
    <property type="entry name" value="Cytochrome c"/>
    <property type="match status" value="1"/>
</dbReference>